<evidence type="ECO:0000256" key="3">
    <source>
        <dbReference type="ARBA" id="ARBA00022475"/>
    </source>
</evidence>
<protein>
    <submittedName>
        <fullName evidence="7">Na+/H+ antiporter subunit E</fullName>
    </submittedName>
</protein>
<dbReference type="PANTHER" id="PTHR34584">
    <property type="entry name" value="NA(+)/H(+) ANTIPORTER SUBUNIT E1"/>
    <property type="match status" value="1"/>
</dbReference>
<evidence type="ECO:0000256" key="1">
    <source>
        <dbReference type="ARBA" id="ARBA00004651"/>
    </source>
</evidence>
<keyword evidence="5" id="KW-1133">Transmembrane helix</keyword>
<dbReference type="PANTHER" id="PTHR34584:SF1">
    <property type="entry name" value="NA(+)_H(+) ANTIPORTER SUBUNIT E1"/>
    <property type="match status" value="1"/>
</dbReference>
<keyword evidence="8" id="KW-1185">Reference proteome</keyword>
<keyword evidence="6" id="KW-0472">Membrane</keyword>
<evidence type="ECO:0000256" key="2">
    <source>
        <dbReference type="ARBA" id="ARBA00006228"/>
    </source>
</evidence>
<evidence type="ECO:0000256" key="4">
    <source>
        <dbReference type="ARBA" id="ARBA00022692"/>
    </source>
</evidence>
<evidence type="ECO:0000256" key="6">
    <source>
        <dbReference type="ARBA" id="ARBA00023136"/>
    </source>
</evidence>
<evidence type="ECO:0000313" key="8">
    <source>
        <dbReference type="Proteomes" id="UP001597297"/>
    </source>
</evidence>
<comment type="similarity">
    <text evidence="2">Belongs to the CPA3 antiporters (TC 2.A.63) subunit E family.</text>
</comment>
<gene>
    <name evidence="7" type="ORF">ACFSQZ_09760</name>
</gene>
<dbReference type="Pfam" id="PF01899">
    <property type="entry name" value="MNHE"/>
    <property type="match status" value="1"/>
</dbReference>
<keyword evidence="4" id="KW-0812">Transmembrane</keyword>
<comment type="caution">
    <text evidence="7">The sequence shown here is derived from an EMBL/GenBank/DDBJ whole genome shotgun (WGS) entry which is preliminary data.</text>
</comment>
<dbReference type="InterPro" id="IPR002758">
    <property type="entry name" value="Cation_antiport_E"/>
</dbReference>
<organism evidence="7 8">
    <name type="scientific">Rubritalea spongiae</name>
    <dbReference type="NCBI Taxonomy" id="430797"/>
    <lineage>
        <taxon>Bacteria</taxon>
        <taxon>Pseudomonadati</taxon>
        <taxon>Verrucomicrobiota</taxon>
        <taxon>Verrucomicrobiia</taxon>
        <taxon>Verrucomicrobiales</taxon>
        <taxon>Rubritaleaceae</taxon>
        <taxon>Rubritalea</taxon>
    </lineage>
</organism>
<proteinExistence type="inferred from homology"/>
<comment type="subcellular location">
    <subcellularLocation>
        <location evidence="1">Cell membrane</location>
        <topology evidence="1">Multi-pass membrane protein</topology>
    </subcellularLocation>
</comment>
<keyword evidence="3" id="KW-1003">Cell membrane</keyword>
<reference evidence="8" key="1">
    <citation type="journal article" date="2019" name="Int. J. Syst. Evol. Microbiol.">
        <title>The Global Catalogue of Microorganisms (GCM) 10K type strain sequencing project: providing services to taxonomists for standard genome sequencing and annotation.</title>
        <authorList>
            <consortium name="The Broad Institute Genomics Platform"/>
            <consortium name="The Broad Institute Genome Sequencing Center for Infectious Disease"/>
            <person name="Wu L."/>
            <person name="Ma J."/>
        </authorList>
    </citation>
    <scope>NUCLEOTIDE SEQUENCE [LARGE SCALE GENOMIC DNA]</scope>
    <source>
        <strain evidence="8">JCM 16545</strain>
    </source>
</reference>
<dbReference type="Proteomes" id="UP001597297">
    <property type="component" value="Unassembled WGS sequence"/>
</dbReference>
<accession>A0ABW5E651</accession>
<evidence type="ECO:0000256" key="5">
    <source>
        <dbReference type="ARBA" id="ARBA00022989"/>
    </source>
</evidence>
<sequence>MIKLVKLIAFGAFYLKEVVVSNIRVAIDIVSPAYLMKPDILTIDVSQLTPRQLLVVTNLITMTPGTLSLDVADGVLYIHSMYSDDAEAESKDLVENYINKVCDVF</sequence>
<name>A0ABW5E651_9BACT</name>
<evidence type="ECO:0000313" key="7">
    <source>
        <dbReference type="EMBL" id="MFD2276753.1"/>
    </source>
</evidence>
<dbReference type="EMBL" id="JBHUJC010000027">
    <property type="protein sequence ID" value="MFD2276753.1"/>
    <property type="molecule type" value="Genomic_DNA"/>
</dbReference>
<dbReference type="RefSeq" id="WP_377095778.1">
    <property type="nucleotide sequence ID" value="NZ_JBHSJM010000001.1"/>
</dbReference>